<dbReference type="Gene3D" id="3.40.50.1980">
    <property type="entry name" value="Nitrogenase molybdenum iron protein domain"/>
    <property type="match status" value="2"/>
</dbReference>
<dbReference type="STRING" id="1276920.ADIAG_02818"/>
<dbReference type="PANTHER" id="PTHR30535">
    <property type="entry name" value="VITAMIN B12-BINDING PROTEIN"/>
    <property type="match status" value="1"/>
</dbReference>
<evidence type="ECO:0000256" key="1">
    <source>
        <dbReference type="ARBA" id="ARBA00008814"/>
    </source>
</evidence>
<dbReference type="PANTHER" id="PTHR30535:SF4">
    <property type="entry name" value="HEMIN-BINDING PERIPLASMIC PROTEIN HMUT"/>
    <property type="match status" value="1"/>
</dbReference>
<evidence type="ECO:0000313" key="4">
    <source>
        <dbReference type="EMBL" id="EMQ97875.1"/>
    </source>
</evidence>
<organism evidence="4 5">
    <name type="scientific">Paeniglutamicibacter gangotriensis Lz1y</name>
    <dbReference type="NCBI Taxonomy" id="1276920"/>
    <lineage>
        <taxon>Bacteria</taxon>
        <taxon>Bacillati</taxon>
        <taxon>Actinomycetota</taxon>
        <taxon>Actinomycetes</taxon>
        <taxon>Micrococcales</taxon>
        <taxon>Micrococcaceae</taxon>
        <taxon>Paeniglutamicibacter</taxon>
    </lineage>
</organism>
<evidence type="ECO:0000259" key="3">
    <source>
        <dbReference type="PROSITE" id="PS50983"/>
    </source>
</evidence>
<comment type="similarity">
    <text evidence="1">Belongs to the bacterial solute-binding protein 8 family.</text>
</comment>
<protein>
    <submittedName>
        <fullName evidence="4">Putative metal ABC transporter metal-binding protein</fullName>
    </submittedName>
</protein>
<dbReference type="EMBL" id="AOCK01000008">
    <property type="protein sequence ID" value="EMQ97875.1"/>
    <property type="molecule type" value="Genomic_DNA"/>
</dbReference>
<evidence type="ECO:0000313" key="5">
    <source>
        <dbReference type="Proteomes" id="UP000012015"/>
    </source>
</evidence>
<evidence type="ECO:0000256" key="2">
    <source>
        <dbReference type="SAM" id="MobiDB-lite"/>
    </source>
</evidence>
<dbReference type="Pfam" id="PF01497">
    <property type="entry name" value="Peripla_BP_2"/>
    <property type="match status" value="1"/>
</dbReference>
<keyword evidence="5" id="KW-1185">Reference proteome</keyword>
<proteinExistence type="inferred from homology"/>
<dbReference type="eggNOG" id="COG4558">
    <property type="taxonomic scope" value="Bacteria"/>
</dbReference>
<comment type="caution">
    <text evidence="4">The sequence shown here is derived from an EMBL/GenBank/DDBJ whole genome shotgun (WGS) entry which is preliminary data.</text>
</comment>
<name>M7MSG6_9MICC</name>
<dbReference type="AlphaFoldDB" id="M7MSG6"/>
<feature type="compositionally biased region" description="Low complexity" evidence="2">
    <location>
        <begin position="55"/>
        <end position="74"/>
    </location>
</feature>
<dbReference type="PROSITE" id="PS50983">
    <property type="entry name" value="FE_B12_PBP"/>
    <property type="match status" value="1"/>
</dbReference>
<dbReference type="SUPFAM" id="SSF53807">
    <property type="entry name" value="Helical backbone' metal receptor"/>
    <property type="match status" value="1"/>
</dbReference>
<sequence length="384" mass="38750">MVGGGAPPPTTVQFHFSKGFQVNRRTVLAFLCVGALSLAGCTASAGPEPLPAPEPVAASPTSSASSSTPAVDASTLRGPATAPLVPDIVPLSESFTQTLPTTVTDYENKSVTIPSAHRILALDIYGTLADTVVGLGLGDKLAGRTASNTGASLKDLPLVTAGAHELNAEAILAMRPDVVLADSTIGPPEVLAQIAAAGIPVVSFTPDRSVAGITQMVTDVALALGVPEAGVALNKQIAGELASTRTAIAGLSSGTRSPLRTAVLYVRGTAGVFFIMGPGTGAEDLLHELGLHDVAADAGLKGSRPANAESLAALDPQVYLMMSDGLESTGGIDGLFKRPGVANTAAGQHRRIIDAPDGQLLSYGPNTPAALLALAKTVYTQGSK</sequence>
<dbReference type="PATRIC" id="fig|1276920.7.peg.2818"/>
<dbReference type="InterPro" id="IPR050902">
    <property type="entry name" value="ABC_Transporter_SBP"/>
</dbReference>
<accession>M7MSG6</accession>
<feature type="domain" description="Fe/B12 periplasmic-binding" evidence="3">
    <location>
        <begin position="120"/>
        <end position="382"/>
    </location>
</feature>
<gene>
    <name evidence="4" type="ORF">ADIAG_02818</name>
</gene>
<feature type="region of interest" description="Disordered" evidence="2">
    <location>
        <begin position="47"/>
        <end position="74"/>
    </location>
</feature>
<reference evidence="4 5" key="1">
    <citation type="journal article" date="2013" name="Genome Announc.">
        <title>Draft Genome Sequence of Arthrobacter gangotriensis Strain Lz1yT, Isolated from a Penguin Rookery Soil Sample Collected in Antarctica, near the Indian Station Dakshin Gangotri.</title>
        <authorList>
            <person name="Shivaji S."/>
            <person name="Ara S."/>
            <person name="Bandi S."/>
            <person name="Singh A."/>
            <person name="Kumar Pinnaka A."/>
        </authorList>
    </citation>
    <scope>NUCLEOTIDE SEQUENCE [LARGE SCALE GENOMIC DNA]</scope>
    <source>
        <strain evidence="4 5">Lz1y</strain>
    </source>
</reference>
<dbReference type="InterPro" id="IPR002491">
    <property type="entry name" value="ABC_transptr_periplasmic_BD"/>
</dbReference>
<dbReference type="Proteomes" id="UP000012015">
    <property type="component" value="Unassembled WGS sequence"/>
</dbReference>